<dbReference type="EMBL" id="UOFM01000453">
    <property type="protein sequence ID" value="VAW82171.1"/>
    <property type="molecule type" value="Genomic_DNA"/>
</dbReference>
<evidence type="ECO:0000256" key="1">
    <source>
        <dbReference type="SAM" id="Phobius"/>
    </source>
</evidence>
<dbReference type="PIRSF" id="PIRSF004923">
    <property type="entry name" value="RseC"/>
    <property type="match status" value="1"/>
</dbReference>
<keyword evidence="1" id="KW-1133">Transmembrane helix</keyword>
<dbReference type="PANTHER" id="PTHR35867:SF1">
    <property type="entry name" value="PROTEIN RSEC"/>
    <property type="match status" value="1"/>
</dbReference>
<proteinExistence type="predicted"/>
<dbReference type="InterPro" id="IPR007359">
    <property type="entry name" value="SigmaE_reg_RseC_MucC"/>
</dbReference>
<feature type="transmembrane region" description="Helical" evidence="1">
    <location>
        <begin position="79"/>
        <end position="98"/>
    </location>
</feature>
<dbReference type="InterPro" id="IPR026268">
    <property type="entry name" value="RseC"/>
</dbReference>
<sequence>MLEETARVVEVEQDAIWVETQRRSTCGSCSASKGCGTAAISRALGKRRSIVRVLANIPLKAGDEVIIGIRERALVKGSLAVYAVPVGLLLLGALLGELGAQRFLWQSAETASLILGISGFAAGLLWLRRFTRRIRYDADYQPVVLRKLAGQPTITITTE</sequence>
<keyword evidence="1" id="KW-0812">Transmembrane</keyword>
<gene>
    <name evidence="2" type="ORF">MNBD_GAMMA14-38</name>
</gene>
<feature type="transmembrane region" description="Helical" evidence="1">
    <location>
        <begin position="110"/>
        <end position="127"/>
    </location>
</feature>
<dbReference type="PANTHER" id="PTHR35867">
    <property type="entry name" value="PROTEIN RSEC"/>
    <property type="match status" value="1"/>
</dbReference>
<organism evidence="2">
    <name type="scientific">hydrothermal vent metagenome</name>
    <dbReference type="NCBI Taxonomy" id="652676"/>
    <lineage>
        <taxon>unclassified sequences</taxon>
        <taxon>metagenomes</taxon>
        <taxon>ecological metagenomes</taxon>
    </lineage>
</organism>
<keyword evidence="1" id="KW-0472">Membrane</keyword>
<evidence type="ECO:0000313" key="2">
    <source>
        <dbReference type="EMBL" id="VAW82171.1"/>
    </source>
</evidence>
<protein>
    <submittedName>
        <fullName evidence="2">Sigma factor RpoE regulatory protein RseC</fullName>
    </submittedName>
</protein>
<dbReference type="Pfam" id="PF04246">
    <property type="entry name" value="RseC_MucC"/>
    <property type="match status" value="1"/>
</dbReference>
<name>A0A3B0YRT4_9ZZZZ</name>
<accession>A0A3B0YRT4</accession>
<reference evidence="2" key="1">
    <citation type="submission" date="2018-06" db="EMBL/GenBank/DDBJ databases">
        <authorList>
            <person name="Zhirakovskaya E."/>
        </authorList>
    </citation>
    <scope>NUCLEOTIDE SEQUENCE</scope>
</reference>
<dbReference type="AlphaFoldDB" id="A0A3B0YRT4"/>